<proteinExistence type="predicted"/>
<protein>
    <submittedName>
        <fullName evidence="1">DUF3822 family protein</fullName>
    </submittedName>
</protein>
<dbReference type="EMBL" id="JAKWBL010000001">
    <property type="protein sequence ID" value="MCH5598146.1"/>
    <property type="molecule type" value="Genomic_DNA"/>
</dbReference>
<evidence type="ECO:0000313" key="1">
    <source>
        <dbReference type="EMBL" id="MCH5598146.1"/>
    </source>
</evidence>
<gene>
    <name evidence="1" type="ORF">MKP09_09600</name>
</gene>
<keyword evidence="2" id="KW-1185">Reference proteome</keyword>
<reference evidence="1 2" key="1">
    <citation type="submission" date="2022-02" db="EMBL/GenBank/DDBJ databases">
        <authorList>
            <person name="Min J."/>
        </authorList>
    </citation>
    <scope>NUCLEOTIDE SEQUENCE [LARGE SCALE GENOMIC DNA]</scope>
    <source>
        <strain evidence="1 2">GR10-1</strain>
    </source>
</reference>
<dbReference type="RefSeq" id="WP_240827500.1">
    <property type="nucleotide sequence ID" value="NZ_JAKWBL010000001.1"/>
</dbReference>
<sequence length="273" mass="31100">MQEQFNISTQEEVVPQETHLAIQVGGNYMSFCIYSPDEKRLLQLKRYGLKSLSTENLDEIIARNLMLQGSFERIVTALDFGFNTLLPAEMDDADTTALMYLEHADQQDHVITERIPKRDITNIYTVPPNVLTWMVGNFPSSAYLHAHTVQIASVTNAPETGLLKVNFSESMFTVVAFKNDTILLAKTYQYKSPADVVFYLLKICEVFGFVQQQVALQLSGLIDVSSRLYKEIYDYFLDTSLKQADWIDNTSETPSHYFTSLNELAVCELFQEV</sequence>
<dbReference type="Proteomes" id="UP001202248">
    <property type="component" value="Unassembled WGS sequence"/>
</dbReference>
<name>A0ABS9SIK5_9BACT</name>
<dbReference type="Gene3D" id="3.30.420.260">
    <property type="match status" value="1"/>
</dbReference>
<accession>A0ABS9SIK5</accession>
<comment type="caution">
    <text evidence="1">The sequence shown here is derived from an EMBL/GenBank/DDBJ whole genome shotgun (WGS) entry which is preliminary data.</text>
</comment>
<dbReference type="Gene3D" id="3.30.420.250">
    <property type="match status" value="1"/>
</dbReference>
<dbReference type="CDD" id="cd24013">
    <property type="entry name" value="ASKHA_ATPase_BT3980-like"/>
    <property type="match status" value="1"/>
</dbReference>
<dbReference type="InterPro" id="IPR024213">
    <property type="entry name" value="DUF3822"/>
</dbReference>
<dbReference type="Pfam" id="PF12864">
    <property type="entry name" value="DUF3822"/>
    <property type="match status" value="1"/>
</dbReference>
<evidence type="ECO:0000313" key="2">
    <source>
        <dbReference type="Proteomes" id="UP001202248"/>
    </source>
</evidence>
<organism evidence="1 2">
    <name type="scientific">Niabella ginsengisoli</name>
    <dbReference type="NCBI Taxonomy" id="522298"/>
    <lineage>
        <taxon>Bacteria</taxon>
        <taxon>Pseudomonadati</taxon>
        <taxon>Bacteroidota</taxon>
        <taxon>Chitinophagia</taxon>
        <taxon>Chitinophagales</taxon>
        <taxon>Chitinophagaceae</taxon>
        <taxon>Niabella</taxon>
    </lineage>
</organism>